<keyword evidence="2 5" id="KW-0812">Transmembrane</keyword>
<keyword evidence="4 5" id="KW-0472">Membrane</keyword>
<feature type="transmembrane region" description="Helical" evidence="5">
    <location>
        <begin position="51"/>
        <end position="69"/>
    </location>
</feature>
<dbReference type="GO" id="GO:0005886">
    <property type="term" value="C:plasma membrane"/>
    <property type="evidence" value="ECO:0007669"/>
    <property type="project" value="TreeGrafter"/>
</dbReference>
<dbReference type="Gene3D" id="2.40.50.140">
    <property type="entry name" value="Nucleic acid-binding proteins"/>
    <property type="match status" value="1"/>
</dbReference>
<keyword evidence="3 5" id="KW-1133">Transmembrane helix</keyword>
<name>A0A1I2TLR6_9SPHI</name>
<comment type="subcellular location">
    <subcellularLocation>
        <location evidence="1">Membrane</location>
        <topology evidence="1">Multi-pass membrane protein</topology>
    </subcellularLocation>
</comment>
<gene>
    <name evidence="7" type="ORF">SAMN04489864_101482</name>
</gene>
<protein>
    <submittedName>
        <fullName evidence="7">Membrane protein implicated in regulation of membrane protease activity</fullName>
    </submittedName>
</protein>
<evidence type="ECO:0000259" key="6">
    <source>
        <dbReference type="Pfam" id="PF01957"/>
    </source>
</evidence>
<dbReference type="AlphaFoldDB" id="A0A1I2TLR6"/>
<dbReference type="Pfam" id="PF01957">
    <property type="entry name" value="NfeD"/>
    <property type="match status" value="1"/>
</dbReference>
<dbReference type="SUPFAM" id="SSF141322">
    <property type="entry name" value="NfeD domain-like"/>
    <property type="match status" value="1"/>
</dbReference>
<evidence type="ECO:0000256" key="2">
    <source>
        <dbReference type="ARBA" id="ARBA00022692"/>
    </source>
</evidence>
<keyword evidence="7" id="KW-0645">Protease</keyword>
<proteinExistence type="predicted"/>
<keyword evidence="7" id="KW-0378">Hydrolase</keyword>
<dbReference type="Proteomes" id="UP000199666">
    <property type="component" value="Unassembled WGS sequence"/>
</dbReference>
<sequence>MNEIFNNAVIWFCIGFVFFLLEFVFPGFVLFFFGVGAWVVAIASFFFDLSLNTQVLLFIVSSLASVLLFRNWIKRKFGSSDVNSSELEDEFVGKTAIAETAISPDAKGKVEFKGTSWDATSDEFIAAGESVLITATKSILLIVKSIK</sequence>
<dbReference type="InterPro" id="IPR052165">
    <property type="entry name" value="Membrane_assoc_protease"/>
</dbReference>
<evidence type="ECO:0000256" key="5">
    <source>
        <dbReference type="SAM" id="Phobius"/>
    </source>
</evidence>
<evidence type="ECO:0000313" key="8">
    <source>
        <dbReference type="Proteomes" id="UP000199666"/>
    </source>
</evidence>
<dbReference type="InterPro" id="IPR002810">
    <property type="entry name" value="NfeD-like_C"/>
</dbReference>
<dbReference type="EMBL" id="FOPP01000001">
    <property type="protein sequence ID" value="SFG65864.1"/>
    <property type="molecule type" value="Genomic_DNA"/>
</dbReference>
<dbReference type="OrthoDB" id="5432219at2"/>
<dbReference type="GO" id="GO:0008233">
    <property type="term" value="F:peptidase activity"/>
    <property type="evidence" value="ECO:0007669"/>
    <property type="project" value="UniProtKB-KW"/>
</dbReference>
<evidence type="ECO:0000256" key="3">
    <source>
        <dbReference type="ARBA" id="ARBA00022989"/>
    </source>
</evidence>
<evidence type="ECO:0000313" key="7">
    <source>
        <dbReference type="EMBL" id="SFG65864.1"/>
    </source>
</evidence>
<keyword evidence="8" id="KW-1185">Reference proteome</keyword>
<reference evidence="7 8" key="1">
    <citation type="submission" date="2016-10" db="EMBL/GenBank/DDBJ databases">
        <authorList>
            <person name="de Groot N.N."/>
        </authorList>
    </citation>
    <scope>NUCLEOTIDE SEQUENCE [LARGE SCALE GENOMIC DNA]</scope>
    <source>
        <strain evidence="7 8">DSM 18684</strain>
    </source>
</reference>
<accession>A0A1I2TLR6</accession>
<dbReference type="GO" id="GO:0006508">
    <property type="term" value="P:proteolysis"/>
    <property type="evidence" value="ECO:0007669"/>
    <property type="project" value="UniProtKB-KW"/>
</dbReference>
<dbReference type="PANTHER" id="PTHR33507:SF3">
    <property type="entry name" value="INNER MEMBRANE PROTEIN YBBJ"/>
    <property type="match status" value="1"/>
</dbReference>
<feature type="domain" description="NfeD-like C-terminal" evidence="6">
    <location>
        <begin position="89"/>
        <end position="144"/>
    </location>
</feature>
<dbReference type="STRING" id="414048.SAMN04489864_101482"/>
<feature type="transmembrane region" description="Helical" evidence="5">
    <location>
        <begin position="12"/>
        <end position="45"/>
    </location>
</feature>
<dbReference type="PANTHER" id="PTHR33507">
    <property type="entry name" value="INNER MEMBRANE PROTEIN YBBJ"/>
    <property type="match status" value="1"/>
</dbReference>
<evidence type="ECO:0000256" key="1">
    <source>
        <dbReference type="ARBA" id="ARBA00004141"/>
    </source>
</evidence>
<dbReference type="InterPro" id="IPR012340">
    <property type="entry name" value="NA-bd_OB-fold"/>
</dbReference>
<evidence type="ECO:0000256" key="4">
    <source>
        <dbReference type="ARBA" id="ARBA00023136"/>
    </source>
</evidence>
<dbReference type="RefSeq" id="WP_090991947.1">
    <property type="nucleotide sequence ID" value="NZ_FOPP01000001.1"/>
</dbReference>
<organism evidence="7 8">
    <name type="scientific">Pedobacter insulae</name>
    <dbReference type="NCBI Taxonomy" id="414048"/>
    <lineage>
        <taxon>Bacteria</taxon>
        <taxon>Pseudomonadati</taxon>
        <taxon>Bacteroidota</taxon>
        <taxon>Sphingobacteriia</taxon>
        <taxon>Sphingobacteriales</taxon>
        <taxon>Sphingobacteriaceae</taxon>
        <taxon>Pedobacter</taxon>
    </lineage>
</organism>